<dbReference type="AlphaFoldDB" id="X0QYQ0"/>
<protein>
    <recommendedName>
        <fullName evidence="2">4Fe-4S Wbl-type domain-containing protein</fullName>
    </recommendedName>
</protein>
<dbReference type="EMBL" id="BAWF01000009">
    <property type="protein sequence ID" value="GAF43755.1"/>
    <property type="molecule type" value="Genomic_DNA"/>
</dbReference>
<sequence length="181" mass="19817">METIGVVDGGVDETDVLDWSNHQIRRFIQAHDSMCGCSTRTERCAVYRAAHEEAFFRRVSTILPDRVDGPQATDERLPCTRNPRGWDTDVASTGQLLAAIDACKSCPFLATCEEQAQEGPARSMVWAAVAYDRDGEPIGISGLSAWVRTRDGIRLRDQKQTSPVTALPVPHTMSAPAGWAS</sequence>
<feature type="domain" description="4Fe-4S Wbl-type" evidence="2">
    <location>
        <begin position="78"/>
        <end position="136"/>
    </location>
</feature>
<dbReference type="InterPro" id="IPR034768">
    <property type="entry name" value="4FE4S_WBL"/>
</dbReference>
<gene>
    <name evidence="3" type="ORF">RW1_009_01800</name>
</gene>
<evidence type="ECO:0000313" key="3">
    <source>
        <dbReference type="EMBL" id="GAF43755.1"/>
    </source>
</evidence>
<reference evidence="3 4" key="1">
    <citation type="submission" date="2014-02" db="EMBL/GenBank/DDBJ databases">
        <title>Whole genome shotgun sequence of Rhodococcus wratislaviensis NBRC 100605.</title>
        <authorList>
            <person name="Hosoyama A."/>
            <person name="Tsuchikane K."/>
            <person name="Yoshida I."/>
            <person name="Ohji S."/>
            <person name="Ichikawa N."/>
            <person name="Yamazoe A."/>
            <person name="Fujita N."/>
        </authorList>
    </citation>
    <scope>NUCLEOTIDE SEQUENCE [LARGE SCALE GENOMIC DNA]</scope>
    <source>
        <strain evidence="3 4">NBRC 100605</strain>
    </source>
</reference>
<proteinExistence type="predicted"/>
<evidence type="ECO:0000313" key="4">
    <source>
        <dbReference type="Proteomes" id="UP000019491"/>
    </source>
</evidence>
<evidence type="ECO:0000256" key="1">
    <source>
        <dbReference type="SAM" id="MobiDB-lite"/>
    </source>
</evidence>
<evidence type="ECO:0000259" key="2">
    <source>
        <dbReference type="PROSITE" id="PS51674"/>
    </source>
</evidence>
<accession>X0QYQ0</accession>
<dbReference type="PROSITE" id="PS51674">
    <property type="entry name" value="4FE4S_WBL"/>
    <property type="match status" value="1"/>
</dbReference>
<feature type="region of interest" description="Disordered" evidence="1">
    <location>
        <begin position="157"/>
        <end position="181"/>
    </location>
</feature>
<name>X0QYQ0_RHOWR</name>
<keyword evidence="4" id="KW-1185">Reference proteome</keyword>
<comment type="caution">
    <text evidence="3">The sequence shown here is derived from an EMBL/GenBank/DDBJ whole genome shotgun (WGS) entry which is preliminary data.</text>
</comment>
<organism evidence="3 4">
    <name type="scientific">Rhodococcus wratislaviensis NBRC 100605</name>
    <dbReference type="NCBI Taxonomy" id="1219028"/>
    <lineage>
        <taxon>Bacteria</taxon>
        <taxon>Bacillati</taxon>
        <taxon>Actinomycetota</taxon>
        <taxon>Actinomycetes</taxon>
        <taxon>Mycobacteriales</taxon>
        <taxon>Nocardiaceae</taxon>
        <taxon>Rhodococcus</taxon>
    </lineage>
</organism>
<dbReference type="Proteomes" id="UP000019491">
    <property type="component" value="Unassembled WGS sequence"/>
</dbReference>